<keyword evidence="3" id="KW-1185">Reference proteome</keyword>
<accession>A0A2W7NRE6</accession>
<proteinExistence type="predicted"/>
<dbReference type="EMBL" id="QKZL01000009">
    <property type="protein sequence ID" value="PZX15826.1"/>
    <property type="molecule type" value="Genomic_DNA"/>
</dbReference>
<protein>
    <submittedName>
        <fullName evidence="2">Lipopolysaccharide export system protein LptC</fullName>
    </submittedName>
</protein>
<reference evidence="2 3" key="1">
    <citation type="submission" date="2018-06" db="EMBL/GenBank/DDBJ databases">
        <title>Genomic Encyclopedia of Archaeal and Bacterial Type Strains, Phase II (KMG-II): from individual species to whole genera.</title>
        <authorList>
            <person name="Goeker M."/>
        </authorList>
    </citation>
    <scope>NUCLEOTIDE SEQUENCE [LARGE SCALE GENOMIC DNA]</scope>
    <source>
        <strain evidence="2 3">DSM 22009</strain>
    </source>
</reference>
<evidence type="ECO:0000313" key="3">
    <source>
        <dbReference type="Proteomes" id="UP000248916"/>
    </source>
</evidence>
<dbReference type="RefSeq" id="WP_111537586.1">
    <property type="nucleotide sequence ID" value="NZ_QKZL01000009.1"/>
</dbReference>
<sequence length="202" mass="21341">MATFDNRHSRQVALLKVALPLIALAILSTLFLLADRRGSGDRIPYSQLELDRIVAEQRISNPNYSGVTPEGDAVTLASGSVRPDPESPEEMIASDLIGTIETPKGERILLSAETGSFRSGSDVNLTGDVRLRSSAGYRVESDGMVLDAETGTVSSDGAITAIVPPGRIDAAAMTLTRGADGFVLRFTGGTKLLYYPDAGKGD</sequence>
<keyword evidence="1" id="KW-0472">Membrane</keyword>
<dbReference type="Pfam" id="PF06835">
    <property type="entry name" value="LptC"/>
    <property type="match status" value="1"/>
</dbReference>
<evidence type="ECO:0000256" key="1">
    <source>
        <dbReference type="SAM" id="Phobius"/>
    </source>
</evidence>
<name>A0A2W7NRE6_9RHOB</name>
<feature type="transmembrane region" description="Helical" evidence="1">
    <location>
        <begin position="12"/>
        <end position="34"/>
    </location>
</feature>
<dbReference type="InterPro" id="IPR010664">
    <property type="entry name" value="LipoPS_assembly_LptC-rel"/>
</dbReference>
<keyword evidence="1" id="KW-0812">Transmembrane</keyword>
<organism evidence="2 3">
    <name type="scientific">Palleronia aestuarii</name>
    <dbReference type="NCBI Taxonomy" id="568105"/>
    <lineage>
        <taxon>Bacteria</taxon>
        <taxon>Pseudomonadati</taxon>
        <taxon>Pseudomonadota</taxon>
        <taxon>Alphaproteobacteria</taxon>
        <taxon>Rhodobacterales</taxon>
        <taxon>Roseobacteraceae</taxon>
        <taxon>Palleronia</taxon>
    </lineage>
</organism>
<gene>
    <name evidence="2" type="ORF">LX81_02459</name>
</gene>
<dbReference type="OrthoDB" id="7871110at2"/>
<comment type="caution">
    <text evidence="2">The sequence shown here is derived from an EMBL/GenBank/DDBJ whole genome shotgun (WGS) entry which is preliminary data.</text>
</comment>
<keyword evidence="1" id="KW-1133">Transmembrane helix</keyword>
<dbReference type="AlphaFoldDB" id="A0A2W7NRE6"/>
<dbReference type="Proteomes" id="UP000248916">
    <property type="component" value="Unassembled WGS sequence"/>
</dbReference>
<evidence type="ECO:0000313" key="2">
    <source>
        <dbReference type="EMBL" id="PZX15826.1"/>
    </source>
</evidence>